<protein>
    <submittedName>
        <fullName evidence="1">PhoX family phosphatase</fullName>
    </submittedName>
</protein>
<accession>A0ABY9H3C4</accession>
<proteinExistence type="predicted"/>
<dbReference type="Pfam" id="PF05787">
    <property type="entry name" value="PhoX"/>
    <property type="match status" value="1"/>
</dbReference>
<dbReference type="InterPro" id="IPR008557">
    <property type="entry name" value="PhoX"/>
</dbReference>
<dbReference type="SUPFAM" id="SSF63829">
    <property type="entry name" value="Calcium-dependent phosphotriesterase"/>
    <property type="match status" value="1"/>
</dbReference>
<dbReference type="PANTHER" id="PTHR35399">
    <property type="entry name" value="SLR8030 PROTEIN"/>
    <property type="match status" value="1"/>
</dbReference>
<dbReference type="EMBL" id="CP131913">
    <property type="protein sequence ID" value="WLI72733.1"/>
    <property type="molecule type" value="Genomic_DNA"/>
</dbReference>
<dbReference type="PANTHER" id="PTHR35399:SF2">
    <property type="entry name" value="DUF839 DOMAIN-CONTAINING PROTEIN"/>
    <property type="match status" value="1"/>
</dbReference>
<dbReference type="PROSITE" id="PS51318">
    <property type="entry name" value="TAT"/>
    <property type="match status" value="1"/>
</dbReference>
<sequence length="675" mass="72454">MTQHQHPGHVDPVLAAGDEPMSNASANGYFGDILEARISRRAMLRGSLAAAVAGAMATQLPFGSAFAAGGASAPAPSLGFKAIPVSAADSVVVPEGYRVSAILPWGTPISGDMPAFSLDASGEAQGHQVGSHHDGVHFFPLEGSSRDGLLVMNHEYVEPRFLHAAAAGLALDRNGFPQNADGSRDDDQVLKELNAHGVSVVRIREGSDGQWQVVEDARNRRITGLTPMRLAGPVAGTEHVVTKYSPDGTMTRGTLNNCAHGVTPWNTYLAAEENWAGYFANSDAEIDRRQARYGIQTRDTGRYQWHRAESGADEFVRFDASSRGATPAEDYRNEPHAFGWMVEIDPLDPAATPVKRTHLGRFAHEGVIFAPAVEGQPVVAYSGDDARFEYIYKFVSARPYHAATADGSLLDEGTLYVARFHEDGRGEWLALAPGENGLTPENGFADLADILVNTRAAADQAGATKMDRPEWGAVDPATGQVYFTLTNNTRREAGDEDAANPRAENHFGHIIRWQEEGSHAGTRFAWDLFVLAGDGDDSQPILAGEPLGQEAIFANPDGLWIDADRRVWIQTDISESVMNTGIFEVFGNNQMLAANPETGEIRRFLTGPVGQEITGVVTTPDQRTMFVNVQHPGATTEAEAFAAGELVSHWPDGGSAIPRSATLVITREDGGIIGA</sequence>
<organism evidence="1 2">
    <name type="scientific">Halomonas alkalicola</name>
    <dbReference type="NCBI Taxonomy" id="1930622"/>
    <lineage>
        <taxon>Bacteria</taxon>
        <taxon>Pseudomonadati</taxon>
        <taxon>Pseudomonadota</taxon>
        <taxon>Gammaproteobacteria</taxon>
        <taxon>Oceanospirillales</taxon>
        <taxon>Halomonadaceae</taxon>
        <taxon>Halomonas</taxon>
    </lineage>
</organism>
<dbReference type="RefSeq" id="WP_305499721.1">
    <property type="nucleotide sequence ID" value="NZ_CP131913.1"/>
</dbReference>
<keyword evidence="2" id="KW-1185">Reference proteome</keyword>
<gene>
    <name evidence="1" type="ORF">B6N23_13345</name>
</gene>
<name>A0ABY9H3C4_9GAMM</name>
<dbReference type="InterPro" id="IPR006311">
    <property type="entry name" value="TAT_signal"/>
</dbReference>
<evidence type="ECO:0000313" key="2">
    <source>
        <dbReference type="Proteomes" id="UP001235344"/>
    </source>
</evidence>
<dbReference type="Proteomes" id="UP001235344">
    <property type="component" value="Chromosome"/>
</dbReference>
<evidence type="ECO:0000313" key="1">
    <source>
        <dbReference type="EMBL" id="WLI72733.1"/>
    </source>
</evidence>
<reference evidence="1 2" key="1">
    <citation type="submission" date="2023-08" db="EMBL/GenBank/DDBJ databases">
        <title>Transcriptome Analysis of Halomonas alkalicola CICC 11012s to Identify the Genes Involved in Alkaline Tolerances.</title>
        <authorList>
            <person name="Zhai L."/>
        </authorList>
    </citation>
    <scope>NUCLEOTIDE SEQUENCE [LARGE SCALE GENOMIC DNA]</scope>
    <source>
        <strain evidence="1 2">CICC 11012s</strain>
    </source>
</reference>